<evidence type="ECO:0000313" key="3">
    <source>
        <dbReference type="Proteomes" id="UP000010878"/>
    </source>
</evidence>
<sequence length="383" mass="42150">MAGLFGSLSTAADEHGEEAETQDVEVEYEYRLEGEGDDEQLEERLELSSGEYHYSGDEDEPQNCYVTFSAENVSDDEIRVDFWATVDDHSTWDTQSLLDPGESGGARLESLNPDNCPTDPDQVTITARSPYIGDPHEPPEDDEGEDGDVEFEYTYTVEQGDDEQLEERLELSSGEFDSCTVEADVENLSDDEGISFYRYAVVDGNPTHESQTSLDPGESDSISMEINQGVADECPDDPDQATVHTWVASIGESDEPPEDDEEPEDEEEADDDEPKDKDDLDLSVSAPDSIPYEETADPSEDAADFCITVTNRGDETVSVDGQFEIGPIDEPLPLDLEPGETETTYYGVMSRDLGPGDHEWTVTANGETETETGTLTVTDDEEC</sequence>
<feature type="region of interest" description="Disordered" evidence="1">
    <location>
        <begin position="92"/>
        <end position="148"/>
    </location>
</feature>
<feature type="region of interest" description="Disordered" evidence="1">
    <location>
        <begin position="1"/>
        <end position="25"/>
    </location>
</feature>
<dbReference type="EMBL" id="CP003929">
    <property type="protein sequence ID" value="AGB38415.1"/>
    <property type="molecule type" value="Genomic_DNA"/>
</dbReference>
<dbReference type="KEGG" id="nou:Natoc_2653"/>
<evidence type="ECO:0008006" key="4">
    <source>
        <dbReference type="Google" id="ProtNLM"/>
    </source>
</evidence>
<evidence type="ECO:0000256" key="1">
    <source>
        <dbReference type="SAM" id="MobiDB-lite"/>
    </source>
</evidence>
<reference evidence="2 3" key="1">
    <citation type="submission" date="2012-11" db="EMBL/GenBank/DDBJ databases">
        <title>FINISHED of Natronococcus occultus SP4, DSM 3396.</title>
        <authorList>
            <consortium name="DOE Joint Genome Institute"/>
            <person name="Eisen J."/>
            <person name="Huntemann M."/>
            <person name="Wei C.-L."/>
            <person name="Han J."/>
            <person name="Detter J.C."/>
            <person name="Han C."/>
            <person name="Tapia R."/>
            <person name="Chen A."/>
            <person name="Kyrpides N."/>
            <person name="Mavromatis K."/>
            <person name="Markowitz V."/>
            <person name="Szeto E."/>
            <person name="Ivanova N."/>
            <person name="Mikhailova N."/>
            <person name="Ovchinnikova G."/>
            <person name="Pagani I."/>
            <person name="Pati A."/>
            <person name="Goodwin L."/>
            <person name="Nordberg H.P."/>
            <person name="Cantor M.N."/>
            <person name="Hua S.X."/>
            <person name="Woyke T."/>
            <person name="Eisen J."/>
            <person name="Klenk H.-P."/>
            <person name="Klenk H.-P."/>
        </authorList>
    </citation>
    <scope>NUCLEOTIDE SEQUENCE [LARGE SCALE GENOMIC DNA]</scope>
    <source>
        <strain evidence="2 3">SP4</strain>
    </source>
</reference>
<dbReference type="OrthoDB" id="208884at2157"/>
<dbReference type="RefSeq" id="WP_015321855.1">
    <property type="nucleotide sequence ID" value="NC_019974.1"/>
</dbReference>
<accession>L0K1J6</accession>
<name>L0K1J6_9EURY</name>
<keyword evidence="3" id="KW-1185">Reference proteome</keyword>
<dbReference type="GeneID" id="14404440"/>
<feature type="region of interest" description="Disordered" evidence="1">
    <location>
        <begin position="203"/>
        <end position="303"/>
    </location>
</feature>
<dbReference type="AlphaFoldDB" id="L0K1J6"/>
<dbReference type="eggNOG" id="ENOG502N5IJ">
    <property type="taxonomic scope" value="Archaea"/>
</dbReference>
<dbReference type="HOGENOM" id="CLU_720832_0_0_2"/>
<dbReference type="Proteomes" id="UP000010878">
    <property type="component" value="Chromosome"/>
</dbReference>
<feature type="compositionally biased region" description="Acidic residues" evidence="1">
    <location>
        <begin position="139"/>
        <end position="148"/>
    </location>
</feature>
<feature type="compositionally biased region" description="Acidic residues" evidence="1">
    <location>
        <begin position="294"/>
        <end position="303"/>
    </location>
</feature>
<evidence type="ECO:0000313" key="2">
    <source>
        <dbReference type="EMBL" id="AGB38415.1"/>
    </source>
</evidence>
<feature type="compositionally biased region" description="Acidic residues" evidence="1">
    <location>
        <begin position="252"/>
        <end position="273"/>
    </location>
</feature>
<organism evidence="2 3">
    <name type="scientific">Natronococcus occultus SP4</name>
    <dbReference type="NCBI Taxonomy" id="694430"/>
    <lineage>
        <taxon>Archaea</taxon>
        <taxon>Methanobacteriati</taxon>
        <taxon>Methanobacteriota</taxon>
        <taxon>Stenosarchaea group</taxon>
        <taxon>Halobacteria</taxon>
        <taxon>Halobacteriales</taxon>
        <taxon>Natrialbaceae</taxon>
        <taxon>Natronococcus</taxon>
    </lineage>
</organism>
<proteinExistence type="predicted"/>
<protein>
    <recommendedName>
        <fullName evidence="4">CARDB domain-containing protein</fullName>
    </recommendedName>
</protein>
<feature type="compositionally biased region" description="Polar residues" evidence="1">
    <location>
        <begin position="207"/>
        <end position="226"/>
    </location>
</feature>
<gene>
    <name evidence="2" type="ORF">Natoc_2653</name>
</gene>
<feature type="compositionally biased region" description="Acidic residues" evidence="1">
    <location>
        <begin position="15"/>
        <end position="25"/>
    </location>
</feature>